<comment type="similarity">
    <text evidence="8">Belongs to the tRNA nucleotidyltransferase/poly(A) polymerase family.</text>
</comment>
<dbReference type="EMBL" id="FNAY01000011">
    <property type="protein sequence ID" value="SDF43626.1"/>
    <property type="molecule type" value="Genomic_DNA"/>
</dbReference>
<dbReference type="GO" id="GO:0000166">
    <property type="term" value="F:nucleotide binding"/>
    <property type="evidence" value="ECO:0007669"/>
    <property type="project" value="UniProtKB-KW"/>
</dbReference>
<dbReference type="Pfam" id="PF01743">
    <property type="entry name" value="PolyA_pol"/>
    <property type="match status" value="1"/>
</dbReference>
<evidence type="ECO:0000256" key="1">
    <source>
        <dbReference type="ARBA" id="ARBA00001946"/>
    </source>
</evidence>
<evidence type="ECO:0000313" key="11">
    <source>
        <dbReference type="EMBL" id="SDF43626.1"/>
    </source>
</evidence>
<keyword evidence="8" id="KW-0694">RNA-binding</keyword>
<keyword evidence="6" id="KW-0547">Nucleotide-binding</keyword>
<dbReference type="CDD" id="cd05398">
    <property type="entry name" value="NT_ClassII-CCAase"/>
    <property type="match status" value="1"/>
</dbReference>
<protein>
    <submittedName>
        <fullName evidence="11">Poly(A) polymerase</fullName>
    </submittedName>
</protein>
<dbReference type="SUPFAM" id="SSF81891">
    <property type="entry name" value="Poly A polymerase C-terminal region-like"/>
    <property type="match status" value="1"/>
</dbReference>
<dbReference type="Gene3D" id="3.30.460.10">
    <property type="entry name" value="Beta Polymerase, domain 2"/>
    <property type="match status" value="1"/>
</dbReference>
<evidence type="ECO:0000256" key="5">
    <source>
        <dbReference type="ARBA" id="ARBA00022723"/>
    </source>
</evidence>
<evidence type="ECO:0000256" key="8">
    <source>
        <dbReference type="RuleBase" id="RU003953"/>
    </source>
</evidence>
<proteinExistence type="inferred from homology"/>
<keyword evidence="2 8" id="KW-0808">Transferase</keyword>
<accession>A0A1G7L2P3</accession>
<evidence type="ECO:0000259" key="9">
    <source>
        <dbReference type="Pfam" id="PF01743"/>
    </source>
</evidence>
<evidence type="ECO:0000256" key="4">
    <source>
        <dbReference type="ARBA" id="ARBA00022695"/>
    </source>
</evidence>
<keyword evidence="3" id="KW-0819">tRNA processing</keyword>
<gene>
    <name evidence="11" type="ORF">SAMN04244550_02230</name>
</gene>
<name>A0A1G7L2P3_RHOCA</name>
<evidence type="ECO:0000256" key="3">
    <source>
        <dbReference type="ARBA" id="ARBA00022694"/>
    </source>
</evidence>
<feature type="domain" description="Poly A polymerase head" evidence="9">
    <location>
        <begin position="28"/>
        <end position="150"/>
    </location>
</feature>
<dbReference type="InterPro" id="IPR043519">
    <property type="entry name" value="NT_sf"/>
</dbReference>
<keyword evidence="7" id="KW-0460">Magnesium</keyword>
<dbReference type="GO" id="GO:0008033">
    <property type="term" value="P:tRNA processing"/>
    <property type="evidence" value="ECO:0007669"/>
    <property type="project" value="UniProtKB-KW"/>
</dbReference>
<dbReference type="Gene3D" id="1.10.3090.10">
    <property type="entry name" value="cca-adding enzyme, domain 2"/>
    <property type="match status" value="1"/>
</dbReference>
<dbReference type="GO" id="GO:0000049">
    <property type="term" value="F:tRNA binding"/>
    <property type="evidence" value="ECO:0007669"/>
    <property type="project" value="TreeGrafter"/>
</dbReference>
<evidence type="ECO:0000313" key="12">
    <source>
        <dbReference type="Proteomes" id="UP000183812"/>
    </source>
</evidence>
<dbReference type="PANTHER" id="PTHR46173">
    <property type="entry name" value="CCA TRNA NUCLEOTIDYLTRANSFERASE 1, MITOCHONDRIAL"/>
    <property type="match status" value="1"/>
</dbReference>
<feature type="domain" description="tRNA nucleotidyltransferase/poly(A) polymerase RNA and SrmB- binding" evidence="10">
    <location>
        <begin position="183"/>
        <end position="240"/>
    </location>
</feature>
<evidence type="ECO:0000256" key="7">
    <source>
        <dbReference type="ARBA" id="ARBA00022842"/>
    </source>
</evidence>
<reference evidence="11 12" key="1">
    <citation type="submission" date="2016-10" db="EMBL/GenBank/DDBJ databases">
        <authorList>
            <person name="de Groot N.N."/>
        </authorList>
    </citation>
    <scope>NUCLEOTIDE SEQUENCE [LARGE SCALE GENOMIC DNA]</scope>
    <source>
        <strain evidence="12">DSM 938 / 37b4</strain>
    </source>
</reference>
<evidence type="ECO:0000259" key="10">
    <source>
        <dbReference type="Pfam" id="PF12627"/>
    </source>
</evidence>
<evidence type="ECO:0000256" key="6">
    <source>
        <dbReference type="ARBA" id="ARBA00022741"/>
    </source>
</evidence>
<dbReference type="SUPFAM" id="SSF81301">
    <property type="entry name" value="Nucleotidyltransferase"/>
    <property type="match status" value="1"/>
</dbReference>
<dbReference type="Pfam" id="PF12627">
    <property type="entry name" value="PolyA_pol_RNAbd"/>
    <property type="match status" value="1"/>
</dbReference>
<dbReference type="PROSITE" id="PS51257">
    <property type="entry name" value="PROKAR_LIPOPROTEIN"/>
    <property type="match status" value="1"/>
</dbReference>
<dbReference type="Proteomes" id="UP000183812">
    <property type="component" value="Unassembled WGS sequence"/>
</dbReference>
<organism evidence="11 12">
    <name type="scientific">Rhodobacter capsulatus</name>
    <name type="common">Rhodopseudomonas capsulata</name>
    <dbReference type="NCBI Taxonomy" id="1061"/>
    <lineage>
        <taxon>Bacteria</taxon>
        <taxon>Pseudomonadati</taxon>
        <taxon>Pseudomonadota</taxon>
        <taxon>Alphaproteobacteria</taxon>
        <taxon>Rhodobacterales</taxon>
        <taxon>Rhodobacter group</taxon>
        <taxon>Rhodobacter</taxon>
    </lineage>
</organism>
<sequence length="384" mass="40689">MKIAGDWLTAGHVQKVLAMLAGGGHQALLVGGCVRNAALLQPVADIDIATDAPPERVIALARNAGLKPVPTGIDHGTVTVVADHIGHEVTTFRRDVETFGRHATVAFSTDLREDAARRDFTMNALYATADGTVLDPLGAGLADLAARRLRFVGDPAQRITEDYLRILRFFRFTAWYGDPDQGIDAEGLAACAAFSAGIETLSRERIGHEMRKLLSAPDPAPAVAAMQASGVLAQVLPGAEARFLAPLVHLEGSVPADPLRRLACLGGEDPAERLRLSKTEARRLERLRAALGDPGSEAELGYRYGAETGRDALLIRAAALGQDISDFSRNRVAFGAAQRFPVTAADLMPALAGPALGARLKALETRWIASGFSLSREALLAADG</sequence>
<dbReference type="InterPro" id="IPR032828">
    <property type="entry name" value="PolyA_RNA-bd"/>
</dbReference>
<dbReference type="GO" id="GO:0046872">
    <property type="term" value="F:metal ion binding"/>
    <property type="evidence" value="ECO:0007669"/>
    <property type="project" value="UniProtKB-KW"/>
</dbReference>
<dbReference type="PANTHER" id="PTHR46173:SF1">
    <property type="entry name" value="CCA TRNA NUCLEOTIDYLTRANSFERASE 1, MITOCHONDRIAL"/>
    <property type="match status" value="1"/>
</dbReference>
<dbReference type="RefSeq" id="WP_074554260.1">
    <property type="nucleotide sequence ID" value="NZ_CP119563.1"/>
</dbReference>
<dbReference type="InterPro" id="IPR002646">
    <property type="entry name" value="PolA_pol_head_dom"/>
</dbReference>
<evidence type="ECO:0000256" key="2">
    <source>
        <dbReference type="ARBA" id="ARBA00022679"/>
    </source>
</evidence>
<keyword evidence="5" id="KW-0479">Metal-binding</keyword>
<dbReference type="AlphaFoldDB" id="A0A1G7L2P3"/>
<dbReference type="InterPro" id="IPR050264">
    <property type="entry name" value="Bact_CCA-adding_enz_type3_sf"/>
</dbReference>
<comment type="cofactor">
    <cofactor evidence="1">
        <name>Mg(2+)</name>
        <dbReference type="ChEBI" id="CHEBI:18420"/>
    </cofactor>
</comment>
<keyword evidence="4" id="KW-0548">Nucleotidyltransferase</keyword>
<dbReference type="GO" id="GO:0016779">
    <property type="term" value="F:nucleotidyltransferase activity"/>
    <property type="evidence" value="ECO:0007669"/>
    <property type="project" value="UniProtKB-KW"/>
</dbReference>
<dbReference type="OrthoDB" id="9805698at2"/>